<dbReference type="AlphaFoldDB" id="A0A286GQL9"/>
<protein>
    <submittedName>
        <fullName evidence="3">Uncharacterized membrane-anchored protein YjiN, DUF445 family</fullName>
    </submittedName>
</protein>
<feature type="transmembrane region" description="Helical" evidence="2">
    <location>
        <begin position="45"/>
        <end position="64"/>
    </location>
</feature>
<dbReference type="RefSeq" id="WP_097280200.1">
    <property type="nucleotide sequence ID" value="NZ_OCNJ01000007.1"/>
</dbReference>
<evidence type="ECO:0000313" key="3">
    <source>
        <dbReference type="EMBL" id="SOD97808.1"/>
    </source>
</evidence>
<accession>A0A286GQL9</accession>
<sequence>MTGAIIDDSHGPMKDASPPPPSLAAAAPDAADTERQRADLRRHRMAATGLLVAMGGVFAGSHALPGQGTYWMGLLQAGTEAALVGGLADWFAVTALFRRPLGLPIPHTALIPSNQDRIARRLGAFVTRYFLAPEILQERLRTLEVAGRAGAWLASGDNPRRLAGRIADLLPALLDAAGDERLRALVARGLTARLRQTDVAPLLGRLLAAIPDEEYGTLLTQAVTLAREQLVRNEDRIHAIVTERSAWWLPKAVDRRVARALIGAAFELLDDLEDPDNEVRRRFADTLRDFRARLTDDPDLHARLRAVKNRALDHPQVQDALSRVWDEIRRALTESAGRRDGRLRAGLTEALRGLGDRLLADADLRQAVDSRIEAAVMKGLVPWRDQIGGFIEDVVRKWDTRTLTERLELTVGRDLQFIRINGTLVGALVGCVLYVLVEALS</sequence>
<feature type="transmembrane region" description="Helical" evidence="2">
    <location>
        <begin position="417"/>
        <end position="437"/>
    </location>
</feature>
<dbReference type="InterPro" id="IPR007383">
    <property type="entry name" value="DUF445"/>
</dbReference>
<reference evidence="3 4" key="1">
    <citation type="submission" date="2017-09" db="EMBL/GenBank/DDBJ databases">
        <authorList>
            <person name="Ehlers B."/>
            <person name="Leendertz F.H."/>
        </authorList>
    </citation>
    <scope>NUCLEOTIDE SEQUENCE [LARGE SCALE GENOMIC DNA]</scope>
    <source>
        <strain evidence="3 4">USBA 140</strain>
    </source>
</reference>
<gene>
    <name evidence="3" type="ORF">SAMN05421508_10789</name>
</gene>
<dbReference type="PANTHER" id="PTHR38442">
    <property type="entry name" value="INNER MEMBRANE PROTEIN-RELATED"/>
    <property type="match status" value="1"/>
</dbReference>
<keyword evidence="4" id="KW-1185">Reference proteome</keyword>
<keyword evidence="2" id="KW-1133">Transmembrane helix</keyword>
<feature type="region of interest" description="Disordered" evidence="1">
    <location>
        <begin position="1"/>
        <end position="32"/>
    </location>
</feature>
<keyword evidence="2" id="KW-0472">Membrane</keyword>
<name>A0A286GQL9_9PROT</name>
<dbReference type="PANTHER" id="PTHR38442:SF1">
    <property type="entry name" value="INNER MEMBRANE PROTEIN"/>
    <property type="match status" value="1"/>
</dbReference>
<dbReference type="EMBL" id="OCNJ01000007">
    <property type="protein sequence ID" value="SOD97808.1"/>
    <property type="molecule type" value="Genomic_DNA"/>
</dbReference>
<dbReference type="OrthoDB" id="9769590at2"/>
<proteinExistence type="predicted"/>
<keyword evidence="2" id="KW-0812">Transmembrane</keyword>
<dbReference type="Pfam" id="PF04286">
    <property type="entry name" value="DUF445"/>
    <property type="match status" value="1"/>
</dbReference>
<evidence type="ECO:0000313" key="4">
    <source>
        <dbReference type="Proteomes" id="UP000219621"/>
    </source>
</evidence>
<evidence type="ECO:0000256" key="2">
    <source>
        <dbReference type="SAM" id="Phobius"/>
    </source>
</evidence>
<dbReference type="GO" id="GO:0005886">
    <property type="term" value="C:plasma membrane"/>
    <property type="evidence" value="ECO:0007669"/>
    <property type="project" value="TreeGrafter"/>
</dbReference>
<evidence type="ECO:0000256" key="1">
    <source>
        <dbReference type="SAM" id="MobiDB-lite"/>
    </source>
</evidence>
<dbReference type="Proteomes" id="UP000219621">
    <property type="component" value="Unassembled WGS sequence"/>
</dbReference>
<organism evidence="3 4">
    <name type="scientific">Caenispirillum bisanense</name>
    <dbReference type="NCBI Taxonomy" id="414052"/>
    <lineage>
        <taxon>Bacteria</taxon>
        <taxon>Pseudomonadati</taxon>
        <taxon>Pseudomonadota</taxon>
        <taxon>Alphaproteobacteria</taxon>
        <taxon>Rhodospirillales</taxon>
        <taxon>Novispirillaceae</taxon>
        <taxon>Caenispirillum</taxon>
    </lineage>
</organism>